<reference evidence="3 4" key="3">
    <citation type="submission" date="2023-06" db="EMBL/GenBank/DDBJ databases">
        <authorList>
            <person name="Zeman M."/>
            <person name="Kubasova T."/>
            <person name="Jahodarova E."/>
            <person name="Nykrynova M."/>
            <person name="Rychlik I."/>
        </authorList>
    </citation>
    <scope>NUCLEOTIDE SEQUENCE [LARGE SCALE GENOMIC DNA]</scope>
    <source>
        <strain evidence="3 4">ET39</strain>
    </source>
</reference>
<evidence type="ECO:0000313" key="3">
    <source>
        <dbReference type="EMBL" id="MDM8157195.1"/>
    </source>
</evidence>
<keyword evidence="4" id="KW-1185">Reference proteome</keyword>
<gene>
    <name evidence="3" type="ORF">QUV96_06015</name>
</gene>
<accession>A0ABT7UE48</accession>
<evidence type="ECO:0000256" key="1">
    <source>
        <dbReference type="SAM" id="Phobius"/>
    </source>
</evidence>
<organism evidence="3 4">
    <name type="scientific">Amedibacillus dolichus</name>
    <dbReference type="NCBI Taxonomy" id="31971"/>
    <lineage>
        <taxon>Bacteria</taxon>
        <taxon>Bacillati</taxon>
        <taxon>Bacillota</taxon>
        <taxon>Erysipelotrichia</taxon>
        <taxon>Erysipelotrichales</taxon>
        <taxon>Erysipelotrichaceae</taxon>
        <taxon>Amedibacillus</taxon>
    </lineage>
</organism>
<reference evidence="3 4" key="2">
    <citation type="submission" date="2023-06" db="EMBL/GenBank/DDBJ databases">
        <title>Identification and characterization of horizontal gene transfer across gut microbiota members of farm animals based on homology search.</title>
        <authorList>
            <person name="Schwarzerova J."/>
            <person name="Nykrynova M."/>
            <person name="Jureckova K."/>
            <person name="Cejkova D."/>
            <person name="Rychlik I."/>
        </authorList>
    </citation>
    <scope>NUCLEOTIDE SEQUENCE [LARGE SCALE GENOMIC DNA]</scope>
    <source>
        <strain evidence="3 4">ET39</strain>
    </source>
</reference>
<keyword evidence="1" id="KW-0472">Membrane</keyword>
<comment type="caution">
    <text evidence="3">The sequence shown here is derived from an EMBL/GenBank/DDBJ whole genome shotgun (WGS) entry which is preliminary data.</text>
</comment>
<dbReference type="Pfam" id="PF01882">
    <property type="entry name" value="DUF58"/>
    <property type="match status" value="1"/>
</dbReference>
<feature type="transmembrane region" description="Helical" evidence="1">
    <location>
        <begin position="6"/>
        <end position="39"/>
    </location>
</feature>
<dbReference type="EMBL" id="JAUDCG010000021">
    <property type="protein sequence ID" value="MDM8157195.1"/>
    <property type="molecule type" value="Genomic_DNA"/>
</dbReference>
<dbReference type="InterPro" id="IPR002881">
    <property type="entry name" value="DUF58"/>
</dbReference>
<proteinExistence type="predicted"/>
<feature type="domain" description="DUF58" evidence="2">
    <location>
        <begin position="173"/>
        <end position="221"/>
    </location>
</feature>
<dbReference type="RefSeq" id="WP_289607658.1">
    <property type="nucleotide sequence ID" value="NZ_JAUDCG010000021.1"/>
</dbReference>
<protein>
    <submittedName>
        <fullName evidence="3">DUF58 domain-containing protein</fullName>
    </submittedName>
</protein>
<evidence type="ECO:0000313" key="4">
    <source>
        <dbReference type="Proteomes" id="UP001529340"/>
    </source>
</evidence>
<keyword evidence="1" id="KW-1133">Transmembrane helix</keyword>
<dbReference type="PANTHER" id="PTHR34351">
    <property type="entry name" value="SLR1927 PROTEIN-RELATED"/>
    <property type="match status" value="1"/>
</dbReference>
<name>A0ABT7UE48_9FIRM</name>
<keyword evidence="1" id="KW-0812">Transmembrane</keyword>
<evidence type="ECO:0000259" key="2">
    <source>
        <dbReference type="Pfam" id="PF01882"/>
    </source>
</evidence>
<dbReference type="PANTHER" id="PTHR34351:SF2">
    <property type="entry name" value="DUF58 DOMAIN-CONTAINING PROTEIN"/>
    <property type="match status" value="1"/>
</dbReference>
<dbReference type="Proteomes" id="UP001529340">
    <property type="component" value="Unassembled WGS sequence"/>
</dbReference>
<sequence length="310" mass="34514">MRTWSGYLGFLLFVLLLFFFTDAYVFFLLGVLFFCLPLFSLLLFRLQTRHLQIELQAGNDTCQIRLHAPSPLGSPLIHLQLDTYNHFTQERAAHTLSLTEDTDHRFSEIAMGVIDIQGVQALAKDALGLFCWRRPIEANIQLLHVPAPMAAVSGEPLLQGGQKQAGSWQDTHEVRAYQPGDSLRWIHHKLSYKSGRLMVRAFENDTHPHVILFLDLSASLTQNEATIALYQGACAALLKDGVRCTVRWYSEERSCSCSVSDPYQLHASLHQILAAPCAHSAHIPPQARSLGEGLYLLEPSGGDGHDTAVA</sequence>
<reference evidence="4" key="1">
    <citation type="submission" date="2023-06" db="EMBL/GenBank/DDBJ databases">
        <title>Identification and characterization of horizontal gene transfer across gut microbiota members of farm animals based on homology search.</title>
        <authorList>
            <person name="Zeman M."/>
            <person name="Kubasova T."/>
            <person name="Jahodarova E."/>
            <person name="Nykrynova M."/>
            <person name="Rychlik I."/>
        </authorList>
    </citation>
    <scope>NUCLEOTIDE SEQUENCE [LARGE SCALE GENOMIC DNA]</scope>
    <source>
        <strain evidence="4">ET39</strain>
    </source>
</reference>